<reference evidence="1" key="1">
    <citation type="journal article" date="2015" name="Nature">
        <title>Complex archaea that bridge the gap between prokaryotes and eukaryotes.</title>
        <authorList>
            <person name="Spang A."/>
            <person name="Saw J.H."/>
            <person name="Jorgensen S.L."/>
            <person name="Zaremba-Niedzwiedzka K."/>
            <person name="Martijn J."/>
            <person name="Lind A.E."/>
            <person name="van Eijk R."/>
            <person name="Schleper C."/>
            <person name="Guy L."/>
            <person name="Ettema T.J."/>
        </authorList>
    </citation>
    <scope>NUCLEOTIDE SEQUENCE</scope>
</reference>
<sequence>MPDGCFVVGNRLMGKCYACGKIIRINKPFLGSMHLCLTDEELGMPDEQTKALKRGKDFMELFVKKQ</sequence>
<accession>A0A0F9CXR9</accession>
<comment type="caution">
    <text evidence="1">The sequence shown here is derived from an EMBL/GenBank/DDBJ whole genome shotgun (WGS) entry which is preliminary data.</text>
</comment>
<dbReference type="AlphaFoldDB" id="A0A0F9CXR9"/>
<proteinExistence type="predicted"/>
<dbReference type="EMBL" id="LAZR01034098">
    <property type="protein sequence ID" value="KKL46261.1"/>
    <property type="molecule type" value="Genomic_DNA"/>
</dbReference>
<name>A0A0F9CXR9_9ZZZZ</name>
<gene>
    <name evidence="1" type="ORF">LCGC14_2347340</name>
</gene>
<organism evidence="1">
    <name type="scientific">marine sediment metagenome</name>
    <dbReference type="NCBI Taxonomy" id="412755"/>
    <lineage>
        <taxon>unclassified sequences</taxon>
        <taxon>metagenomes</taxon>
        <taxon>ecological metagenomes</taxon>
    </lineage>
</organism>
<evidence type="ECO:0000313" key="1">
    <source>
        <dbReference type="EMBL" id="KKL46261.1"/>
    </source>
</evidence>
<protein>
    <submittedName>
        <fullName evidence="1">Uncharacterized protein</fullName>
    </submittedName>
</protein>